<sequence>MSSKFGLKLNTLLGNLITNINEITKSTASSGENINEIFADMSKSFSKTIVMAEEKLSGITDNISAPLIGLKNIFTNQVMKTLDDVLDDILRRLE</sequence>
<name>X1GLZ7_9ZZZZ</name>
<dbReference type="AlphaFoldDB" id="X1GLZ7"/>
<comment type="caution">
    <text evidence="1">The sequence shown here is derived from an EMBL/GenBank/DDBJ whole genome shotgun (WGS) entry which is preliminary data.</text>
</comment>
<dbReference type="EMBL" id="BARU01013947">
    <property type="protein sequence ID" value="GAH42644.1"/>
    <property type="molecule type" value="Genomic_DNA"/>
</dbReference>
<evidence type="ECO:0000313" key="1">
    <source>
        <dbReference type="EMBL" id="GAH42644.1"/>
    </source>
</evidence>
<proteinExistence type="predicted"/>
<accession>X1GLZ7</accession>
<gene>
    <name evidence="1" type="ORF">S03H2_24892</name>
</gene>
<feature type="non-terminal residue" evidence="1">
    <location>
        <position position="94"/>
    </location>
</feature>
<protein>
    <submittedName>
        <fullName evidence="1">Uncharacterized protein</fullName>
    </submittedName>
</protein>
<organism evidence="1">
    <name type="scientific">marine sediment metagenome</name>
    <dbReference type="NCBI Taxonomy" id="412755"/>
    <lineage>
        <taxon>unclassified sequences</taxon>
        <taxon>metagenomes</taxon>
        <taxon>ecological metagenomes</taxon>
    </lineage>
</organism>
<reference evidence="1" key="1">
    <citation type="journal article" date="2014" name="Front. Microbiol.">
        <title>High frequency of phylogenetically diverse reductive dehalogenase-homologous genes in deep subseafloor sedimentary metagenomes.</title>
        <authorList>
            <person name="Kawai M."/>
            <person name="Futagami T."/>
            <person name="Toyoda A."/>
            <person name="Takaki Y."/>
            <person name="Nishi S."/>
            <person name="Hori S."/>
            <person name="Arai W."/>
            <person name="Tsubouchi T."/>
            <person name="Morono Y."/>
            <person name="Uchiyama I."/>
            <person name="Ito T."/>
            <person name="Fujiyama A."/>
            <person name="Inagaki F."/>
            <person name="Takami H."/>
        </authorList>
    </citation>
    <scope>NUCLEOTIDE SEQUENCE</scope>
    <source>
        <strain evidence="1">Expedition CK06-06</strain>
    </source>
</reference>